<sequence length="153" mass="18525">MIGEIKRQLRRSGRRLLFDGTFFQIRCCCHIINLIVQDGLKLIDSVVEKIRAIVKHFKHSIPKKKKFYEVAKQIYHLDPKKRLHGDCCVRWNSTYLMLERALYFKRVIDHLIKKDNDLKQYVLNEDEWDKVPTIYGFLKAFYNVDRRIFYRDS</sequence>
<comment type="caution">
    <text evidence="1">The sequence shown here is derived from an EMBL/GenBank/DDBJ whole genome shotgun (WGS) entry which is preliminary data.</text>
</comment>
<dbReference type="EMBL" id="JBDFQZ010000001">
    <property type="protein sequence ID" value="KAK9756665.1"/>
    <property type="molecule type" value="Genomic_DNA"/>
</dbReference>
<evidence type="ECO:0000313" key="2">
    <source>
        <dbReference type="Proteomes" id="UP001443914"/>
    </source>
</evidence>
<evidence type="ECO:0000313" key="1">
    <source>
        <dbReference type="EMBL" id="KAK9756665.1"/>
    </source>
</evidence>
<dbReference type="PANTHER" id="PTHR46481">
    <property type="entry name" value="ZINC FINGER BED DOMAIN-CONTAINING PROTEIN 4"/>
    <property type="match status" value="1"/>
</dbReference>
<name>A0AAW1NI07_SAPOF</name>
<organism evidence="1 2">
    <name type="scientific">Saponaria officinalis</name>
    <name type="common">Common soapwort</name>
    <name type="synonym">Lychnis saponaria</name>
    <dbReference type="NCBI Taxonomy" id="3572"/>
    <lineage>
        <taxon>Eukaryota</taxon>
        <taxon>Viridiplantae</taxon>
        <taxon>Streptophyta</taxon>
        <taxon>Embryophyta</taxon>
        <taxon>Tracheophyta</taxon>
        <taxon>Spermatophyta</taxon>
        <taxon>Magnoliopsida</taxon>
        <taxon>eudicotyledons</taxon>
        <taxon>Gunneridae</taxon>
        <taxon>Pentapetalae</taxon>
        <taxon>Caryophyllales</taxon>
        <taxon>Caryophyllaceae</taxon>
        <taxon>Caryophylleae</taxon>
        <taxon>Saponaria</taxon>
    </lineage>
</organism>
<dbReference type="InterPro" id="IPR052035">
    <property type="entry name" value="ZnF_BED_domain_contain"/>
</dbReference>
<dbReference type="SUPFAM" id="SSF53098">
    <property type="entry name" value="Ribonuclease H-like"/>
    <property type="match status" value="1"/>
</dbReference>
<proteinExistence type="predicted"/>
<dbReference type="InterPro" id="IPR012337">
    <property type="entry name" value="RNaseH-like_sf"/>
</dbReference>
<protein>
    <recommendedName>
        <fullName evidence="3">AC transposase</fullName>
    </recommendedName>
</protein>
<dbReference type="PANTHER" id="PTHR46481:SF6">
    <property type="entry name" value="ZINC FINGER BED DOMAIN-CONTAINING PROTEIN RICESLEEPER 2-LIKE"/>
    <property type="match status" value="1"/>
</dbReference>
<dbReference type="AlphaFoldDB" id="A0AAW1NI07"/>
<evidence type="ECO:0008006" key="3">
    <source>
        <dbReference type="Google" id="ProtNLM"/>
    </source>
</evidence>
<gene>
    <name evidence="1" type="ORF">RND81_01G113200</name>
</gene>
<accession>A0AAW1NI07</accession>
<reference evidence="1" key="1">
    <citation type="submission" date="2024-03" db="EMBL/GenBank/DDBJ databases">
        <title>WGS assembly of Saponaria officinalis var. Norfolk2.</title>
        <authorList>
            <person name="Jenkins J."/>
            <person name="Shu S."/>
            <person name="Grimwood J."/>
            <person name="Barry K."/>
            <person name="Goodstein D."/>
            <person name="Schmutz J."/>
            <person name="Leebens-Mack J."/>
            <person name="Osbourn A."/>
        </authorList>
    </citation>
    <scope>NUCLEOTIDE SEQUENCE [LARGE SCALE GENOMIC DNA]</scope>
    <source>
        <strain evidence="1">JIC</strain>
    </source>
</reference>
<dbReference type="Proteomes" id="UP001443914">
    <property type="component" value="Unassembled WGS sequence"/>
</dbReference>
<keyword evidence="2" id="KW-1185">Reference proteome</keyword>